<dbReference type="RefSeq" id="WP_307167379.1">
    <property type="nucleotide sequence ID" value="NZ_JAUSWV010000002.1"/>
</dbReference>
<dbReference type="Proteomes" id="UP001230654">
    <property type="component" value="Unassembled WGS sequence"/>
</dbReference>
<keyword evidence="2" id="KW-1185">Reference proteome</keyword>
<evidence type="ECO:0000313" key="2">
    <source>
        <dbReference type="Proteomes" id="UP001230654"/>
    </source>
</evidence>
<protein>
    <submittedName>
        <fullName evidence="1">Uncharacterized protein</fullName>
    </submittedName>
</protein>
<organism evidence="1 2">
    <name type="scientific">Streptomyces rishiriensis</name>
    <dbReference type="NCBI Taxonomy" id="68264"/>
    <lineage>
        <taxon>Bacteria</taxon>
        <taxon>Bacillati</taxon>
        <taxon>Actinomycetota</taxon>
        <taxon>Actinomycetes</taxon>
        <taxon>Kitasatosporales</taxon>
        <taxon>Streptomycetaceae</taxon>
        <taxon>Streptomyces</taxon>
    </lineage>
</organism>
<comment type="caution">
    <text evidence="1">The sequence shown here is derived from an EMBL/GenBank/DDBJ whole genome shotgun (WGS) entry which is preliminary data.</text>
</comment>
<gene>
    <name evidence="1" type="ORF">QF030_007895</name>
</gene>
<proteinExistence type="predicted"/>
<sequence length="124" mass="13969">MISDRSPGPVDRTGARLANEVEGYLLLQAERDQAQHEARTLCSRMPWLTTAQAEDLARHYIEQRLGLTRQALQITADRAHRLRAEYEARYADLRHTLLKRHAACATLLLAAASTAGTTTYLLNR</sequence>
<accession>A0ABU0P4N8</accession>
<reference evidence="1 2" key="1">
    <citation type="submission" date="2023-07" db="EMBL/GenBank/DDBJ databases">
        <title>Comparative genomics of wheat-associated soil bacteria to identify genetic determinants of phenazine resistance.</title>
        <authorList>
            <person name="Mouncey N."/>
        </authorList>
    </citation>
    <scope>NUCLEOTIDE SEQUENCE [LARGE SCALE GENOMIC DNA]</scope>
    <source>
        <strain evidence="1 2">B2I6</strain>
    </source>
</reference>
<dbReference type="EMBL" id="JAUSWV010000002">
    <property type="protein sequence ID" value="MDQ0585717.1"/>
    <property type="molecule type" value="Genomic_DNA"/>
</dbReference>
<name>A0ABU0P4N8_STRRH</name>
<evidence type="ECO:0000313" key="1">
    <source>
        <dbReference type="EMBL" id="MDQ0585717.1"/>
    </source>
</evidence>